<dbReference type="Proteomes" id="UP000076532">
    <property type="component" value="Unassembled WGS sequence"/>
</dbReference>
<dbReference type="AlphaFoldDB" id="A0A166Q2P1"/>
<evidence type="ECO:0000313" key="3">
    <source>
        <dbReference type="Proteomes" id="UP000076532"/>
    </source>
</evidence>
<accession>A0A166Q2P1</accession>
<dbReference type="EMBL" id="KV417513">
    <property type="protein sequence ID" value="KZP26695.1"/>
    <property type="molecule type" value="Genomic_DNA"/>
</dbReference>
<feature type="region of interest" description="Disordered" evidence="1">
    <location>
        <begin position="1"/>
        <end position="46"/>
    </location>
</feature>
<gene>
    <name evidence="2" type="ORF">FIBSPDRAFT_949271</name>
</gene>
<sequence length="165" mass="18452">MLELEEMSDSGSEDIPGLEDVSDSSDSEDDAMIHHDGQPSRPRTTAAVSFYPPSRTDVLLYVDDFVPTLAAMAAWWNRFHIELTPESLDNVSPGGYRTRWDDNNPWGRLCMNTENVELPDSDLDDVSSDGGYPMPPLEDIPPADDRATTIIHVGTWHRPRETQPP</sequence>
<protein>
    <submittedName>
        <fullName evidence="2">Uncharacterized protein</fullName>
    </submittedName>
</protein>
<organism evidence="2 3">
    <name type="scientific">Athelia psychrophila</name>
    <dbReference type="NCBI Taxonomy" id="1759441"/>
    <lineage>
        <taxon>Eukaryota</taxon>
        <taxon>Fungi</taxon>
        <taxon>Dikarya</taxon>
        <taxon>Basidiomycota</taxon>
        <taxon>Agaricomycotina</taxon>
        <taxon>Agaricomycetes</taxon>
        <taxon>Agaricomycetidae</taxon>
        <taxon>Atheliales</taxon>
        <taxon>Atheliaceae</taxon>
        <taxon>Athelia</taxon>
    </lineage>
</organism>
<feature type="compositionally biased region" description="Acidic residues" evidence="1">
    <location>
        <begin position="1"/>
        <end position="30"/>
    </location>
</feature>
<evidence type="ECO:0000256" key="1">
    <source>
        <dbReference type="SAM" id="MobiDB-lite"/>
    </source>
</evidence>
<keyword evidence="3" id="KW-1185">Reference proteome</keyword>
<name>A0A166Q2P1_9AGAM</name>
<evidence type="ECO:0000313" key="2">
    <source>
        <dbReference type="EMBL" id="KZP26695.1"/>
    </source>
</evidence>
<proteinExistence type="predicted"/>
<reference evidence="2 3" key="1">
    <citation type="journal article" date="2016" name="Mol. Biol. Evol.">
        <title>Comparative Genomics of Early-Diverging Mushroom-Forming Fungi Provides Insights into the Origins of Lignocellulose Decay Capabilities.</title>
        <authorList>
            <person name="Nagy L.G."/>
            <person name="Riley R."/>
            <person name="Tritt A."/>
            <person name="Adam C."/>
            <person name="Daum C."/>
            <person name="Floudas D."/>
            <person name="Sun H."/>
            <person name="Yadav J.S."/>
            <person name="Pangilinan J."/>
            <person name="Larsson K.H."/>
            <person name="Matsuura K."/>
            <person name="Barry K."/>
            <person name="Labutti K."/>
            <person name="Kuo R."/>
            <person name="Ohm R.A."/>
            <person name="Bhattacharya S.S."/>
            <person name="Shirouzu T."/>
            <person name="Yoshinaga Y."/>
            <person name="Martin F.M."/>
            <person name="Grigoriev I.V."/>
            <person name="Hibbett D.S."/>
        </authorList>
    </citation>
    <scope>NUCLEOTIDE SEQUENCE [LARGE SCALE GENOMIC DNA]</scope>
    <source>
        <strain evidence="2 3">CBS 109695</strain>
    </source>
</reference>